<dbReference type="Gene3D" id="1.20.1560.10">
    <property type="entry name" value="ABC transporter type 1, transmembrane domain"/>
    <property type="match status" value="2"/>
</dbReference>
<dbReference type="GO" id="GO:0005743">
    <property type="term" value="C:mitochondrial inner membrane"/>
    <property type="evidence" value="ECO:0007669"/>
    <property type="project" value="TreeGrafter"/>
</dbReference>
<dbReference type="InterPro" id="IPR011527">
    <property type="entry name" value="ABC1_TM_dom"/>
</dbReference>
<evidence type="ECO:0000256" key="12">
    <source>
        <dbReference type="SAM" id="Phobius"/>
    </source>
</evidence>
<dbReference type="GO" id="GO:0016887">
    <property type="term" value="F:ATP hydrolysis activity"/>
    <property type="evidence" value="ECO:0007669"/>
    <property type="project" value="InterPro"/>
</dbReference>
<dbReference type="STRING" id="101127.A0A1X2GYG2"/>
<proteinExistence type="inferred from homology"/>
<evidence type="ECO:0000256" key="7">
    <source>
        <dbReference type="ARBA" id="ARBA00022840"/>
    </source>
</evidence>
<feature type="transmembrane region" description="Helical" evidence="12">
    <location>
        <begin position="33"/>
        <end position="63"/>
    </location>
</feature>
<dbReference type="InterPro" id="IPR027417">
    <property type="entry name" value="P-loop_NTPase"/>
</dbReference>
<evidence type="ECO:0000256" key="4">
    <source>
        <dbReference type="ARBA" id="ARBA00022692"/>
    </source>
</evidence>
<protein>
    <submittedName>
        <fullName evidence="15">P-loop containing nucleoside triphosphate hydrolase protein</fullName>
    </submittedName>
</protein>
<dbReference type="InterPro" id="IPR017871">
    <property type="entry name" value="ABC_transporter-like_CS"/>
</dbReference>
<feature type="domain" description="ABC transporter" evidence="13">
    <location>
        <begin position="1036"/>
        <end position="1276"/>
    </location>
</feature>
<evidence type="ECO:0000259" key="13">
    <source>
        <dbReference type="PROSITE" id="PS50893"/>
    </source>
</evidence>
<feature type="domain" description="ABC transporter" evidence="13">
    <location>
        <begin position="362"/>
        <end position="601"/>
    </location>
</feature>
<name>A0A1X2GYG2_9FUNG</name>
<evidence type="ECO:0000256" key="3">
    <source>
        <dbReference type="ARBA" id="ARBA00022448"/>
    </source>
</evidence>
<keyword evidence="10 12" id="KW-0472">Membrane</keyword>
<keyword evidence="8" id="KW-1278">Translocase</keyword>
<accession>A0A1X2GYG2</accession>
<dbReference type="SMART" id="SM00382">
    <property type="entry name" value="AAA"/>
    <property type="match status" value="2"/>
</dbReference>
<dbReference type="Pfam" id="PF00664">
    <property type="entry name" value="ABC_membrane"/>
    <property type="match status" value="2"/>
</dbReference>
<dbReference type="GO" id="GO:0090374">
    <property type="term" value="P:oligopeptide export from mitochondrion"/>
    <property type="evidence" value="ECO:0007669"/>
    <property type="project" value="TreeGrafter"/>
</dbReference>
<dbReference type="GO" id="GO:0015421">
    <property type="term" value="F:ABC-type oligopeptide transporter activity"/>
    <property type="evidence" value="ECO:0007669"/>
    <property type="project" value="TreeGrafter"/>
</dbReference>
<keyword evidence="3" id="KW-0813">Transport</keyword>
<dbReference type="InterPro" id="IPR039421">
    <property type="entry name" value="Type_1_exporter"/>
</dbReference>
<evidence type="ECO:0000256" key="11">
    <source>
        <dbReference type="ARBA" id="ARBA00023180"/>
    </source>
</evidence>
<keyword evidence="6" id="KW-0547">Nucleotide-binding</keyword>
<dbReference type="FunFam" id="3.40.50.300:FF:000479">
    <property type="entry name" value="Multidrug resistance protein 1A"/>
    <property type="match status" value="1"/>
</dbReference>
<keyword evidence="9 12" id="KW-1133">Transmembrane helix</keyword>
<dbReference type="PANTHER" id="PTHR43394:SF27">
    <property type="entry name" value="ATP-DEPENDENT TRANSLOCASE ABCB1-LIKE"/>
    <property type="match status" value="1"/>
</dbReference>
<feature type="transmembrane region" description="Helical" evidence="12">
    <location>
        <begin position="83"/>
        <end position="107"/>
    </location>
</feature>
<evidence type="ECO:0000256" key="1">
    <source>
        <dbReference type="ARBA" id="ARBA00004141"/>
    </source>
</evidence>
<evidence type="ECO:0000313" key="16">
    <source>
        <dbReference type="Proteomes" id="UP000242146"/>
    </source>
</evidence>
<keyword evidence="4 12" id="KW-0812">Transmembrane</keyword>
<dbReference type="Proteomes" id="UP000242146">
    <property type="component" value="Unassembled WGS sequence"/>
</dbReference>
<feature type="transmembrane region" description="Helical" evidence="12">
    <location>
        <begin position="706"/>
        <end position="734"/>
    </location>
</feature>
<dbReference type="Pfam" id="PF00005">
    <property type="entry name" value="ABC_tran"/>
    <property type="match status" value="2"/>
</dbReference>
<keyword evidence="16" id="KW-1185">Reference proteome</keyword>
<dbReference type="CDD" id="cd18577">
    <property type="entry name" value="ABC_6TM_Pgp_ABCB1_D1_like"/>
    <property type="match status" value="1"/>
</dbReference>
<feature type="transmembrane region" description="Helical" evidence="12">
    <location>
        <begin position="159"/>
        <end position="177"/>
    </location>
</feature>
<dbReference type="FunFam" id="3.40.50.300:FF:000251">
    <property type="entry name" value="ABC transporter B family member 19"/>
    <property type="match status" value="1"/>
</dbReference>
<dbReference type="PANTHER" id="PTHR43394">
    <property type="entry name" value="ATP-DEPENDENT PERMEASE MDL1, MITOCHONDRIAL"/>
    <property type="match status" value="1"/>
</dbReference>
<feature type="transmembrane region" description="Helical" evidence="12">
    <location>
        <begin position="183"/>
        <end position="206"/>
    </location>
</feature>
<evidence type="ECO:0000259" key="14">
    <source>
        <dbReference type="PROSITE" id="PS50929"/>
    </source>
</evidence>
<feature type="domain" description="ABC transmembrane type-1" evidence="14">
    <location>
        <begin position="38"/>
        <end position="326"/>
    </location>
</feature>
<dbReference type="SUPFAM" id="SSF52540">
    <property type="entry name" value="P-loop containing nucleoside triphosphate hydrolases"/>
    <property type="match status" value="2"/>
</dbReference>
<dbReference type="PROSITE" id="PS00211">
    <property type="entry name" value="ABC_TRANSPORTER_1"/>
    <property type="match status" value="2"/>
</dbReference>
<evidence type="ECO:0000256" key="9">
    <source>
        <dbReference type="ARBA" id="ARBA00022989"/>
    </source>
</evidence>
<keyword evidence="15" id="KW-0378">Hydrolase</keyword>
<keyword evidence="5" id="KW-0677">Repeat</keyword>
<comment type="caution">
    <text evidence="15">The sequence shown here is derived from an EMBL/GenBank/DDBJ whole genome shotgun (WGS) entry which is preliminary data.</text>
</comment>
<dbReference type="SUPFAM" id="SSF90123">
    <property type="entry name" value="ABC transporter transmembrane region"/>
    <property type="match status" value="2"/>
</dbReference>
<dbReference type="EMBL" id="MCGT01000001">
    <property type="protein sequence ID" value="ORX63121.1"/>
    <property type="molecule type" value="Genomic_DNA"/>
</dbReference>
<sequence length="1282" mass="140979">MLFFKKKKKEAKEKKKAVPIYALFRYATTMDRVLIVCALICSIAVGALIPVSIIFFGQVLGGVTLTMSSGSVGTDVLDATLPAIYLMLYIAAGSLVAAYVSQVLWVYTGESQGRRIRNMYVHAILRQDMAWFDKSEEGSLTTRLAADTDMIQDGISEKFGQFVQSIAQFIAGLVVAFTANWILAFVVLATYPILFVSSSLLGKWVVANTVKAQSSYAEAGKVAEQAFAGIRTVYAFSLQARFIERYEQHLIQARKAGLRRGLAMSITTGIFFLVLMATYALTFWYGTQLINEGRLQGYKIVIVLFGIIMGTMGLNTLPNNLSAITGGCGAAHSVFSTIERVPDIDADDTTGHDLPADWTASVELQNIGFHYPTRPDIPILDNFQLSIPAGKTTAFVGPSGSGKSTIMQLLLRFYDPIKGQVLLDGKDLKTLKVSSLRESIGYVGQEPVLFNLSIRQNVKLGVRGHASITDEQVEQACKQAYCHDFIMQLPDQYDTIVGENAVLLSGGQKQRIAIARAILKNPKILLLDEATSALDTQSERLVQHALEVASKDRTTIVIAHRLSTVRNADNIVVMQKGVIVESGTHSQLVEAQGVYHGLVKKQEIAIASSGSSQSDATVDEKTKTPADLDDAQLEQLLQNEKDKVVLEMEEMQEYEKGKAKKARKGSVASVVDGFEVTRRREQMEKKNRKKQAAPLRRVLMEMRTEWLLLFTGMICSFIAGCVFPAFSYVFAQVVVLITTPNVVMAPSPMSGTNLYAFLLLVVGIASLIGFGGKIVMFETAGEIYTRRLRKAVFAQYLKQEIGFYDQPANSLGSLTTRLAVDSKNVNEMITKTFGEILQIIATGVIGVVLAFIFSWQVTLVVLAVAPFLVFGSMFRSKIEESYGSDNKKATEQCGQVAAEAIKEIRTVAALNQQSFFETRFFKATERPHQLSMRRAWYSAIGTACSVSVPRFAQAITFYAGVRFMANGWITYRDMFSSMMMIMMSANGVGQGLVFQQAFESGKVSAISVFELMDRKTDIDPDLEGIEPKKDDIKGAVSFENIDFAYPTRPNIPVFKGQMNLKASALTKIALVGPSGCGKSTTIGMLERFYDCSDGMVRLDDYDVKKFSLHNLRSHLSIVQQEPIVFDMSIGENICYGYEGEITQDQMEEAAKLANIYDFIKDLPDGFDTRVGDKGSQLSGGQKQRIAIARALVRKPKVLLLDEATSALDSESEKIVQEALDKVLEQGGRTTITIAHRLSTIQNSDVIAVVSDGQIKELGSHQDLLALNGIYADMVAQQSLQVS</sequence>
<feature type="transmembrane region" description="Helical" evidence="12">
    <location>
        <begin position="262"/>
        <end position="285"/>
    </location>
</feature>
<evidence type="ECO:0000256" key="5">
    <source>
        <dbReference type="ARBA" id="ARBA00022737"/>
    </source>
</evidence>
<dbReference type="GO" id="GO:0005524">
    <property type="term" value="F:ATP binding"/>
    <property type="evidence" value="ECO:0007669"/>
    <property type="project" value="UniProtKB-KW"/>
</dbReference>
<evidence type="ECO:0000256" key="6">
    <source>
        <dbReference type="ARBA" id="ARBA00022741"/>
    </source>
</evidence>
<keyword evidence="11" id="KW-0325">Glycoprotein</keyword>
<evidence type="ECO:0000256" key="10">
    <source>
        <dbReference type="ARBA" id="ARBA00023136"/>
    </source>
</evidence>
<feature type="transmembrane region" description="Helical" evidence="12">
    <location>
        <begin position="297"/>
        <end position="317"/>
    </location>
</feature>
<feature type="transmembrane region" description="Helical" evidence="12">
    <location>
        <begin position="754"/>
        <end position="777"/>
    </location>
</feature>
<evidence type="ECO:0000313" key="15">
    <source>
        <dbReference type="EMBL" id="ORX63121.1"/>
    </source>
</evidence>
<gene>
    <name evidence="15" type="ORF">DM01DRAFT_1314891</name>
</gene>
<dbReference type="InterPro" id="IPR003439">
    <property type="entry name" value="ABC_transporter-like_ATP-bd"/>
</dbReference>
<evidence type="ECO:0000256" key="2">
    <source>
        <dbReference type="ARBA" id="ARBA00007577"/>
    </source>
</evidence>
<reference evidence="15 16" key="1">
    <citation type="submission" date="2016-07" db="EMBL/GenBank/DDBJ databases">
        <title>Pervasive Adenine N6-methylation of Active Genes in Fungi.</title>
        <authorList>
            <consortium name="DOE Joint Genome Institute"/>
            <person name="Mondo S.J."/>
            <person name="Dannebaum R.O."/>
            <person name="Kuo R.C."/>
            <person name="Labutti K."/>
            <person name="Haridas S."/>
            <person name="Kuo A."/>
            <person name="Salamov A."/>
            <person name="Ahrendt S.R."/>
            <person name="Lipzen A."/>
            <person name="Sullivan W."/>
            <person name="Andreopoulos W.B."/>
            <person name="Clum A."/>
            <person name="Lindquist E."/>
            <person name="Daum C."/>
            <person name="Ramamoorthy G.K."/>
            <person name="Gryganskyi A."/>
            <person name="Culley D."/>
            <person name="Magnuson J.K."/>
            <person name="James T.Y."/>
            <person name="O'Malley M.A."/>
            <person name="Stajich J.E."/>
            <person name="Spatafora J.W."/>
            <person name="Visel A."/>
            <person name="Grigoriev I.V."/>
        </authorList>
    </citation>
    <scope>NUCLEOTIDE SEQUENCE [LARGE SCALE GENOMIC DNA]</scope>
    <source>
        <strain evidence="15 16">NRRL 3301</strain>
    </source>
</reference>
<dbReference type="PROSITE" id="PS50893">
    <property type="entry name" value="ABC_TRANSPORTER_2"/>
    <property type="match status" value="2"/>
</dbReference>
<feature type="domain" description="ABC transmembrane type-1" evidence="14">
    <location>
        <begin position="710"/>
        <end position="1000"/>
    </location>
</feature>
<dbReference type="Gene3D" id="3.40.50.300">
    <property type="entry name" value="P-loop containing nucleotide triphosphate hydrolases"/>
    <property type="match status" value="2"/>
</dbReference>
<comment type="subcellular location">
    <subcellularLocation>
        <location evidence="1">Membrane</location>
        <topology evidence="1">Multi-pass membrane protein</topology>
    </subcellularLocation>
</comment>
<dbReference type="CDD" id="cd03249">
    <property type="entry name" value="ABC_MTABC3_MDL1_MDL2"/>
    <property type="match status" value="2"/>
</dbReference>
<evidence type="ECO:0000256" key="8">
    <source>
        <dbReference type="ARBA" id="ARBA00022967"/>
    </source>
</evidence>
<organism evidence="15 16">
    <name type="scientific">Hesseltinella vesiculosa</name>
    <dbReference type="NCBI Taxonomy" id="101127"/>
    <lineage>
        <taxon>Eukaryota</taxon>
        <taxon>Fungi</taxon>
        <taxon>Fungi incertae sedis</taxon>
        <taxon>Mucoromycota</taxon>
        <taxon>Mucoromycotina</taxon>
        <taxon>Mucoromycetes</taxon>
        <taxon>Mucorales</taxon>
        <taxon>Cunninghamellaceae</taxon>
        <taxon>Hesseltinella</taxon>
    </lineage>
</organism>
<dbReference type="CDD" id="cd18578">
    <property type="entry name" value="ABC_6TM_Pgp_ABCB1_D2_like"/>
    <property type="match status" value="1"/>
</dbReference>
<dbReference type="OrthoDB" id="6500128at2759"/>
<dbReference type="InterPro" id="IPR003593">
    <property type="entry name" value="AAA+_ATPase"/>
</dbReference>
<dbReference type="PROSITE" id="PS50929">
    <property type="entry name" value="ABC_TM1F"/>
    <property type="match status" value="2"/>
</dbReference>
<dbReference type="InterPro" id="IPR036640">
    <property type="entry name" value="ABC1_TM_sf"/>
</dbReference>
<comment type="similarity">
    <text evidence="2">Belongs to the ABC transporter superfamily. ABCB family. Multidrug resistance exporter (TC 3.A.1.201) subfamily.</text>
</comment>
<keyword evidence="7" id="KW-0067">ATP-binding</keyword>